<evidence type="ECO:0000256" key="5">
    <source>
        <dbReference type="SAM" id="Phobius"/>
    </source>
</evidence>
<reference evidence="6" key="2">
    <citation type="submission" date="2025-09" db="UniProtKB">
        <authorList>
            <consortium name="Ensembl"/>
        </authorList>
    </citation>
    <scope>IDENTIFICATION</scope>
</reference>
<keyword evidence="3 5" id="KW-1133">Transmembrane helix</keyword>
<evidence type="ECO:0000256" key="3">
    <source>
        <dbReference type="ARBA" id="ARBA00022989"/>
    </source>
</evidence>
<comment type="subcellular location">
    <subcellularLocation>
        <location evidence="1">Membrane</location>
        <topology evidence="1">Multi-pass membrane protein</topology>
    </subcellularLocation>
</comment>
<protein>
    <submittedName>
        <fullName evidence="6">Zgc:113223</fullName>
    </submittedName>
</protein>
<dbReference type="Pfam" id="PF00335">
    <property type="entry name" value="Tetraspanin"/>
    <property type="match status" value="1"/>
</dbReference>
<sequence length="212" mass="23960">MSVVVLKVFSAVLIAVGIYAKAAKESDFWFLYMYKVIISAQFVGILLAILLLRVTAAVLGLLFSEKVNNSGTRTNFRPNPVLDKSYDFSCCGVDSYLDWSKNMHFNASDQNPSLEAYGVPFSCCIQLKNETVFNSMCGYETQKMKNSVVSRLIYTTGCLDEIVWWGKQNLLLINDLSVLQICMMSLAPVQLCQIRSVQQKKRKRNPLLQQKN</sequence>
<keyword evidence="4 5" id="KW-0472">Membrane</keyword>
<keyword evidence="7" id="KW-1185">Reference proteome</keyword>
<reference evidence="6" key="1">
    <citation type="submission" date="2025-08" db="UniProtKB">
        <authorList>
            <consortium name="Ensembl"/>
        </authorList>
    </citation>
    <scope>IDENTIFICATION</scope>
</reference>
<dbReference type="GeneTree" id="ENSGT00940000165051"/>
<dbReference type="Ensembl" id="ENSCCRT00000088474.2">
    <property type="protein sequence ID" value="ENSCCRP00000081535.2"/>
    <property type="gene ID" value="ENSCCRG00000044279.2"/>
</dbReference>
<evidence type="ECO:0000256" key="1">
    <source>
        <dbReference type="ARBA" id="ARBA00004141"/>
    </source>
</evidence>
<feature type="transmembrane region" description="Helical" evidence="5">
    <location>
        <begin position="36"/>
        <end position="63"/>
    </location>
</feature>
<dbReference type="Gene3D" id="1.10.1450.10">
    <property type="entry name" value="Tetraspanin"/>
    <property type="match status" value="1"/>
</dbReference>
<dbReference type="SUPFAM" id="SSF48652">
    <property type="entry name" value="Tetraspanin"/>
    <property type="match status" value="1"/>
</dbReference>
<proteinExistence type="predicted"/>
<evidence type="ECO:0000256" key="4">
    <source>
        <dbReference type="ARBA" id="ARBA00023136"/>
    </source>
</evidence>
<evidence type="ECO:0000256" key="2">
    <source>
        <dbReference type="ARBA" id="ARBA00022692"/>
    </source>
</evidence>
<evidence type="ECO:0000313" key="6">
    <source>
        <dbReference type="Ensembl" id="ENSCCRP00000081535.2"/>
    </source>
</evidence>
<dbReference type="InterPro" id="IPR018499">
    <property type="entry name" value="Tetraspanin/Peripherin"/>
</dbReference>
<dbReference type="GO" id="GO:0016020">
    <property type="term" value="C:membrane"/>
    <property type="evidence" value="ECO:0007669"/>
    <property type="project" value="UniProtKB-SubCell"/>
</dbReference>
<evidence type="ECO:0000313" key="7">
    <source>
        <dbReference type="Proteomes" id="UP001108240"/>
    </source>
</evidence>
<dbReference type="InterPro" id="IPR008952">
    <property type="entry name" value="Tetraspanin_EC2_sf"/>
</dbReference>
<keyword evidence="2 5" id="KW-0812">Transmembrane</keyword>
<name>A0A8C1ESQ0_CYPCA</name>
<organism evidence="6 7">
    <name type="scientific">Cyprinus carpio carpio</name>
    <dbReference type="NCBI Taxonomy" id="630221"/>
    <lineage>
        <taxon>Eukaryota</taxon>
        <taxon>Metazoa</taxon>
        <taxon>Chordata</taxon>
        <taxon>Craniata</taxon>
        <taxon>Vertebrata</taxon>
        <taxon>Euteleostomi</taxon>
        <taxon>Actinopterygii</taxon>
        <taxon>Neopterygii</taxon>
        <taxon>Teleostei</taxon>
        <taxon>Ostariophysi</taxon>
        <taxon>Cypriniformes</taxon>
        <taxon>Cyprinidae</taxon>
        <taxon>Cyprininae</taxon>
        <taxon>Cyprinus</taxon>
    </lineage>
</organism>
<dbReference type="Proteomes" id="UP001108240">
    <property type="component" value="Unplaced"/>
</dbReference>
<accession>A0A8C1ESQ0</accession>
<dbReference type="AlphaFoldDB" id="A0A8C1ESQ0"/>